<dbReference type="Pfam" id="PF03705">
    <property type="entry name" value="CheR_N"/>
    <property type="match status" value="1"/>
</dbReference>
<dbReference type="PANTHER" id="PTHR24422">
    <property type="entry name" value="CHEMOTAXIS PROTEIN METHYLTRANSFERASE"/>
    <property type="match status" value="1"/>
</dbReference>
<name>A0ABN8F0D3_9BACT</name>
<feature type="active site" evidence="1">
    <location>
        <position position="11"/>
    </location>
</feature>
<dbReference type="InterPro" id="IPR022641">
    <property type="entry name" value="CheR_N"/>
</dbReference>
<dbReference type="SUPFAM" id="SSF52738">
    <property type="entry name" value="Methylesterase CheB, C-terminal domain"/>
    <property type="match status" value="1"/>
</dbReference>
<dbReference type="InterPro" id="IPR035965">
    <property type="entry name" value="PAS-like_dom_sf"/>
</dbReference>
<dbReference type="Pfam" id="PF13596">
    <property type="entry name" value="PAS_10"/>
    <property type="match status" value="1"/>
</dbReference>
<dbReference type="PROSITE" id="PS50122">
    <property type="entry name" value="CHEB"/>
    <property type="match status" value="1"/>
</dbReference>
<keyword evidence="6" id="KW-1185">Reference proteome</keyword>
<dbReference type="GO" id="GO:0050568">
    <property type="term" value="F:protein-glutamine glutaminase activity"/>
    <property type="evidence" value="ECO:0007669"/>
    <property type="project" value="UniProtKB-EC"/>
</dbReference>
<dbReference type="Gene3D" id="3.40.50.150">
    <property type="entry name" value="Vaccinia Virus protein VP39"/>
    <property type="match status" value="1"/>
</dbReference>
<evidence type="ECO:0000256" key="1">
    <source>
        <dbReference type="PROSITE-ProRule" id="PRU00050"/>
    </source>
</evidence>
<feature type="active site" evidence="1">
    <location>
        <position position="130"/>
    </location>
</feature>
<gene>
    <name evidence="5" type="primary">cheB_2</name>
    <name evidence="5" type="ORF">LEM8419_01074</name>
</gene>
<dbReference type="InterPro" id="IPR029063">
    <property type="entry name" value="SAM-dependent_MTases_sf"/>
</dbReference>
<dbReference type="InterPro" id="IPR000673">
    <property type="entry name" value="Sig_transdc_resp-reg_Me-estase"/>
</dbReference>
<reference evidence="5" key="1">
    <citation type="submission" date="2021-12" db="EMBL/GenBank/DDBJ databases">
        <authorList>
            <person name="Rodrigo-Torres L."/>
            <person name="Arahal R. D."/>
            <person name="Lucena T."/>
        </authorList>
    </citation>
    <scope>NUCLEOTIDE SEQUENCE</scope>
    <source>
        <strain evidence="5">CECT 8419</strain>
    </source>
</reference>
<proteinExistence type="predicted"/>
<dbReference type="Gene3D" id="3.40.50.180">
    <property type="entry name" value="Methylesterase CheB, C-terminal domain"/>
    <property type="match status" value="1"/>
</dbReference>
<feature type="active site" evidence="1">
    <location>
        <position position="38"/>
    </location>
</feature>
<dbReference type="Pfam" id="PF13426">
    <property type="entry name" value="PAS_9"/>
    <property type="match status" value="1"/>
</dbReference>
<evidence type="ECO:0000256" key="2">
    <source>
        <dbReference type="SAM" id="Coils"/>
    </source>
</evidence>
<dbReference type="PANTHER" id="PTHR24422:SF10">
    <property type="entry name" value="CHEMOTAXIS PROTEIN METHYLTRANSFERASE 2"/>
    <property type="match status" value="1"/>
</dbReference>
<dbReference type="SUPFAM" id="SSF47757">
    <property type="entry name" value="Chemotaxis receptor methyltransferase CheR, N-terminal domain"/>
    <property type="match status" value="1"/>
</dbReference>
<evidence type="ECO:0000259" key="4">
    <source>
        <dbReference type="PROSITE" id="PS50123"/>
    </source>
</evidence>
<dbReference type="RefSeq" id="WP_238749987.1">
    <property type="nucleotide sequence ID" value="NZ_CAKLPZ010000001.1"/>
</dbReference>
<dbReference type="SMART" id="SM00091">
    <property type="entry name" value="PAS"/>
    <property type="match status" value="3"/>
</dbReference>
<dbReference type="InterPro" id="IPR050903">
    <property type="entry name" value="Bact_Chemotaxis_MeTrfase"/>
</dbReference>
<dbReference type="SMART" id="SM00138">
    <property type="entry name" value="MeTrc"/>
    <property type="match status" value="1"/>
</dbReference>
<protein>
    <submittedName>
        <fullName evidence="5">Protein-glutamate methylesterase/protein-glutamine glutaminase</fullName>
        <ecNumber evidence="5">3.5.1.44</ecNumber>
    </submittedName>
</protein>
<sequence>MAVRIVGIGASAGGLQALETFFSELPTGLGVAYVVVQHLSPDHVSNMDSILQRATALKVRSLDEDTVPQADHVYVKRPEYEVRVGDQLTLLPRQSGNDALYLPIDDFFFSLAQSRREDAIGIILSGMGTDGSRGLKEIKAQGGLVMVQTPRSAQFDGMPSAALRQHIADVVLPPSELASRLAMMLRHNSVQPPSPGIDLTDQDNIYRVLLERVHATTRIDFTRYRPATIHRRIEKRMLITQIESLEQYIAYALTNESEQQILRQSFLIGVTRFFRDSEAFTRIREHVIPDLFARTPEEQDLRIWVPSCSTGEEVYTIAMLVEDYLDSQSVRRSYKIFGSDVDRRSIVYAGQGRYDETIQADVPPEFLQQYFIRSSQGYRINDALKEHILFAVQNLLDDPPFIRVDLISCRNFLIYVNADAQQQILSNFHFGLNPAAYLFLGPSEHLGSLQATFTTVDRRWKIYQKRPDGAAPSPRTTVRAYSSLRTGKLTVPTMAPTHSASVNLEAVRPQSVHPNPPRVSMDEYSRFLSERYAPTTLFVNQRYDILYLNGEFTGILRLPRFDALLSLRTVINEDVQSLLIAGVDRVLSSHRSGLFERINVAADSEPPRWLQVRFSLFDSTSVNEPVVMLEFMNATNDKNGGSTDENGDTEVYDVDRRLLEKVGELEAELLRSERRAQKLYNELEATNEELQSSNRELLASNEEMQSTNEELQSVNEELYTVNNEYQRKNDELINTNNDINNLLKSTQISTVFVDNDLNIRRFTPGIGELFNLTNYDLGRPLAAFANPFDGVDIEQLAREVLRTKMRYDTEVQDRSGNYFLLRLIPYLTQDDQPQGAVITFVDTNDLVMTRRRLTDLAHKYEAIFQNTQEVIAIVENNSRIKEINRSLAGRSKQELLDTYFTDLVLDDPGKVQFTEMLRAAFDHRQVDVLALSLPSTGDEAARVEAEFIPILTTSTDPLTAKESTVTHTMIIIHDITSHENQRIEYDQVVQRYERLLSHVSQPAGLFDMNERIVFMNERTTLARKHTYYLQRSITDLLSPEGVNRFRRAVEQLKQGQKTIEVNYPDEELLEETQALRVRYRPVFADDEMVLISFEVLQTS</sequence>
<dbReference type="Proteomes" id="UP000837803">
    <property type="component" value="Unassembled WGS sequence"/>
</dbReference>
<dbReference type="EMBL" id="CAKLPZ010000001">
    <property type="protein sequence ID" value="CAH0999774.1"/>
    <property type="molecule type" value="Genomic_DNA"/>
</dbReference>
<dbReference type="InterPro" id="IPR035909">
    <property type="entry name" value="CheB_C"/>
</dbReference>
<dbReference type="PROSITE" id="PS50123">
    <property type="entry name" value="CHER"/>
    <property type="match status" value="1"/>
</dbReference>
<dbReference type="SUPFAM" id="SSF53335">
    <property type="entry name" value="S-adenosyl-L-methionine-dependent methyltransferases"/>
    <property type="match status" value="1"/>
</dbReference>
<organism evidence="5 6">
    <name type="scientific">Neolewinella maritima</name>
    <dbReference type="NCBI Taxonomy" id="1383882"/>
    <lineage>
        <taxon>Bacteria</taxon>
        <taxon>Pseudomonadati</taxon>
        <taxon>Bacteroidota</taxon>
        <taxon>Saprospiria</taxon>
        <taxon>Saprospirales</taxon>
        <taxon>Lewinellaceae</taxon>
        <taxon>Neolewinella</taxon>
    </lineage>
</organism>
<feature type="domain" description="CheB-type methylesterase" evidence="3">
    <location>
        <begin position="1"/>
        <end position="188"/>
    </location>
</feature>
<dbReference type="Pfam" id="PF01339">
    <property type="entry name" value="CheB_methylest"/>
    <property type="match status" value="1"/>
</dbReference>
<dbReference type="InterPro" id="IPR000014">
    <property type="entry name" value="PAS"/>
</dbReference>
<dbReference type="InterPro" id="IPR000780">
    <property type="entry name" value="CheR_MeTrfase"/>
</dbReference>
<evidence type="ECO:0000313" key="5">
    <source>
        <dbReference type="EMBL" id="CAH0999774.1"/>
    </source>
</evidence>
<comment type="caution">
    <text evidence="5">The sequence shown here is derived from an EMBL/GenBank/DDBJ whole genome shotgun (WGS) entry which is preliminary data.</text>
</comment>
<dbReference type="Gene3D" id="3.30.450.20">
    <property type="entry name" value="PAS domain"/>
    <property type="match status" value="3"/>
</dbReference>
<accession>A0ABN8F0D3</accession>
<evidence type="ECO:0000259" key="3">
    <source>
        <dbReference type="PROSITE" id="PS50122"/>
    </source>
</evidence>
<feature type="coiled-coil region" evidence="2">
    <location>
        <begin position="662"/>
        <end position="745"/>
    </location>
</feature>
<feature type="domain" description="CheR-type methyltransferase" evidence="4">
    <location>
        <begin position="194"/>
        <end position="466"/>
    </location>
</feature>
<dbReference type="InterPro" id="IPR022642">
    <property type="entry name" value="CheR_C"/>
</dbReference>
<keyword evidence="2" id="KW-0175">Coiled coil</keyword>
<evidence type="ECO:0000313" key="6">
    <source>
        <dbReference type="Proteomes" id="UP000837803"/>
    </source>
</evidence>
<dbReference type="PRINTS" id="PR00996">
    <property type="entry name" value="CHERMTFRASE"/>
</dbReference>
<dbReference type="EC" id="3.5.1.44" evidence="5"/>
<keyword evidence="1" id="KW-0145">Chemotaxis</keyword>
<keyword evidence="1 5" id="KW-0378">Hydrolase</keyword>
<dbReference type="CDD" id="cd16434">
    <property type="entry name" value="CheB-CheR_fusion"/>
    <property type="match status" value="1"/>
</dbReference>
<dbReference type="Pfam" id="PF01739">
    <property type="entry name" value="CheR"/>
    <property type="match status" value="1"/>
</dbReference>
<dbReference type="SUPFAM" id="SSF55785">
    <property type="entry name" value="PYP-like sensor domain (PAS domain)"/>
    <property type="match status" value="3"/>
</dbReference>